<proteinExistence type="predicted"/>
<organism evidence="1 2">
    <name type="scientific">Rothia santali</name>
    <dbReference type="NCBI Taxonomy" id="2949643"/>
    <lineage>
        <taxon>Bacteria</taxon>
        <taxon>Bacillati</taxon>
        <taxon>Actinomycetota</taxon>
        <taxon>Actinomycetes</taxon>
        <taxon>Micrococcales</taxon>
        <taxon>Micrococcaceae</taxon>
        <taxon>Rothia</taxon>
    </lineage>
</organism>
<evidence type="ECO:0000313" key="1">
    <source>
        <dbReference type="EMBL" id="MCP3426153.1"/>
    </source>
</evidence>
<reference evidence="1" key="1">
    <citation type="submission" date="2022-06" db="EMBL/GenBank/DDBJ databases">
        <title>Rothia sp. isolated from sandalwood seedling.</title>
        <authorList>
            <person name="Tuikhar N."/>
            <person name="Kirdat K."/>
            <person name="Thorat V."/>
            <person name="Swetha P."/>
            <person name="Padma S."/>
            <person name="Sundararaj R."/>
            <person name="Yadav A."/>
        </authorList>
    </citation>
    <scope>NUCLEOTIDE SEQUENCE</scope>
    <source>
        <strain evidence="1">AR01</strain>
    </source>
</reference>
<dbReference type="RefSeq" id="WP_254166684.1">
    <property type="nucleotide sequence ID" value="NZ_JANAFB010000019.1"/>
</dbReference>
<dbReference type="Proteomes" id="UP001139502">
    <property type="component" value="Unassembled WGS sequence"/>
</dbReference>
<name>A0A9X2HJN8_9MICC</name>
<protein>
    <submittedName>
        <fullName evidence="1">Uncharacterized protein</fullName>
    </submittedName>
</protein>
<sequence>MGAETPRDERTLIAALQRASARLDWAGIVWERKNPPEGGSGNFGWYVTDVHPENRERWYVRAAHGIAVRRAIPRDQLEEWERFTRRSARDVKRDYREATGRGSHAWYIETYRGEVWRTTKGGYGKKGVTVTRLDVSEEAEARRRLDLLEEGRVRVHGATRSEEEVALGRERLSAEGRS</sequence>
<keyword evidence="2" id="KW-1185">Reference proteome</keyword>
<dbReference type="AlphaFoldDB" id="A0A9X2HJN8"/>
<gene>
    <name evidence="1" type="ORF">NBM05_09075</name>
</gene>
<evidence type="ECO:0000313" key="2">
    <source>
        <dbReference type="Proteomes" id="UP001139502"/>
    </source>
</evidence>
<dbReference type="EMBL" id="JANAFB010000019">
    <property type="protein sequence ID" value="MCP3426153.1"/>
    <property type="molecule type" value="Genomic_DNA"/>
</dbReference>
<comment type="caution">
    <text evidence="1">The sequence shown here is derived from an EMBL/GenBank/DDBJ whole genome shotgun (WGS) entry which is preliminary data.</text>
</comment>
<accession>A0A9X2HJN8</accession>